<keyword evidence="4" id="KW-0472">Membrane</keyword>
<dbReference type="GO" id="GO:0003677">
    <property type="term" value="F:DNA binding"/>
    <property type="evidence" value="ECO:0007669"/>
    <property type="project" value="UniProtKB-UniRule"/>
</dbReference>
<evidence type="ECO:0000256" key="1">
    <source>
        <dbReference type="ARBA" id="ARBA00023125"/>
    </source>
</evidence>
<evidence type="ECO:0000259" key="5">
    <source>
        <dbReference type="PROSITE" id="PS51900"/>
    </source>
</evidence>
<feature type="domain" description="Core-binding (CB)" evidence="5">
    <location>
        <begin position="114"/>
        <end position="189"/>
    </location>
</feature>
<dbReference type="EMBL" id="MEXN01000001">
    <property type="protein sequence ID" value="OGD04297.1"/>
    <property type="molecule type" value="Genomic_DNA"/>
</dbReference>
<dbReference type="InterPro" id="IPR010998">
    <property type="entry name" value="Integrase_recombinase_N"/>
</dbReference>
<dbReference type="GO" id="GO:0015074">
    <property type="term" value="P:DNA integration"/>
    <property type="evidence" value="ECO:0007669"/>
    <property type="project" value="InterPro"/>
</dbReference>
<feature type="compositionally biased region" description="Pro residues" evidence="3">
    <location>
        <begin position="224"/>
        <end position="233"/>
    </location>
</feature>
<sequence>MATDYTESLRSKFAQFLGPLGVSHNTYKNYLSDLLHFFDWYASLGLTLSPENIADSLTPTQLAHYRDHLISHSPVTTANRRLSTLRRFCQFAFSQNILPSDPSANLSNISQPLTAQEAILTRFRSFLKSEGASIVTIKNYLSDARYFMQFSPQLDPDLSAYTLHLQATFSPSTALRRLSSAKKLVYFLQSQPPLPPLETPPPAPELVPTPITPETYLSEVVPEDLPPPPPPIPSSSNQTLLNQLDLSFPPEISHETSIPPSPPPSPVSPNRTTSYSTSRLSTIIIIVTLVGCILTAIAAYLLARSEPGQIIDPSSTSQPLP</sequence>
<comment type="caution">
    <text evidence="6">The sequence shown here is derived from an EMBL/GenBank/DDBJ whole genome shotgun (WGS) entry which is preliminary data.</text>
</comment>
<feature type="region of interest" description="Disordered" evidence="3">
    <location>
        <begin position="219"/>
        <end position="238"/>
    </location>
</feature>
<dbReference type="SUPFAM" id="SSF47823">
    <property type="entry name" value="lambda integrase-like, N-terminal domain"/>
    <property type="match status" value="1"/>
</dbReference>
<proteinExistence type="predicted"/>
<dbReference type="Proteomes" id="UP000177080">
    <property type="component" value="Unassembled WGS sequence"/>
</dbReference>
<keyword evidence="4" id="KW-0812">Transmembrane</keyword>
<feature type="transmembrane region" description="Helical" evidence="4">
    <location>
        <begin position="280"/>
        <end position="303"/>
    </location>
</feature>
<dbReference type="AlphaFoldDB" id="A0A1F4ZFA0"/>
<protein>
    <recommendedName>
        <fullName evidence="5">Core-binding (CB) domain-containing protein</fullName>
    </recommendedName>
</protein>
<dbReference type="PROSITE" id="PS51900">
    <property type="entry name" value="CB"/>
    <property type="match status" value="2"/>
</dbReference>
<keyword evidence="1 2" id="KW-0238">DNA-binding</keyword>
<dbReference type="InterPro" id="IPR044068">
    <property type="entry name" value="CB"/>
</dbReference>
<keyword evidence="4" id="KW-1133">Transmembrane helix</keyword>
<gene>
    <name evidence="6" type="ORF">A2989_04630</name>
</gene>
<feature type="domain" description="Core-binding (CB)" evidence="5">
    <location>
        <begin position="7"/>
        <end position="93"/>
    </location>
</feature>
<evidence type="ECO:0000313" key="6">
    <source>
        <dbReference type="EMBL" id="OGD04297.1"/>
    </source>
</evidence>
<organism evidence="6 7">
    <name type="scientific">Candidatus Amesbacteria bacterium RIFCSPLOWO2_01_FULL_48_25</name>
    <dbReference type="NCBI Taxonomy" id="1797259"/>
    <lineage>
        <taxon>Bacteria</taxon>
        <taxon>Candidatus Amesiibacteriota</taxon>
    </lineage>
</organism>
<feature type="region of interest" description="Disordered" evidence="3">
    <location>
        <begin position="251"/>
        <end position="274"/>
    </location>
</feature>
<evidence type="ECO:0000256" key="4">
    <source>
        <dbReference type="SAM" id="Phobius"/>
    </source>
</evidence>
<dbReference type="Gene3D" id="1.10.150.130">
    <property type="match status" value="2"/>
</dbReference>
<dbReference type="InterPro" id="IPR004107">
    <property type="entry name" value="Integrase_SAM-like_N"/>
</dbReference>
<name>A0A1F4ZFA0_9BACT</name>
<evidence type="ECO:0000256" key="3">
    <source>
        <dbReference type="SAM" id="MobiDB-lite"/>
    </source>
</evidence>
<dbReference type="STRING" id="1797259.A2989_04630"/>
<reference evidence="6 7" key="1">
    <citation type="journal article" date="2016" name="Nat. Commun.">
        <title>Thousands of microbial genomes shed light on interconnected biogeochemical processes in an aquifer system.</title>
        <authorList>
            <person name="Anantharaman K."/>
            <person name="Brown C.T."/>
            <person name="Hug L.A."/>
            <person name="Sharon I."/>
            <person name="Castelle C.J."/>
            <person name="Probst A.J."/>
            <person name="Thomas B.C."/>
            <person name="Singh A."/>
            <person name="Wilkins M.J."/>
            <person name="Karaoz U."/>
            <person name="Brodie E.L."/>
            <person name="Williams K.H."/>
            <person name="Hubbard S.S."/>
            <person name="Banfield J.F."/>
        </authorList>
    </citation>
    <scope>NUCLEOTIDE SEQUENCE [LARGE SCALE GENOMIC DNA]</scope>
</reference>
<evidence type="ECO:0000256" key="2">
    <source>
        <dbReference type="PROSITE-ProRule" id="PRU01248"/>
    </source>
</evidence>
<evidence type="ECO:0000313" key="7">
    <source>
        <dbReference type="Proteomes" id="UP000177080"/>
    </source>
</evidence>
<accession>A0A1F4ZFA0</accession>
<dbReference type="Pfam" id="PF02899">
    <property type="entry name" value="Phage_int_SAM_1"/>
    <property type="match status" value="1"/>
</dbReference>